<dbReference type="GO" id="GO:0016853">
    <property type="term" value="F:isomerase activity"/>
    <property type="evidence" value="ECO:0007669"/>
    <property type="project" value="UniProtKB-KW"/>
</dbReference>
<dbReference type="EMBL" id="MU006094">
    <property type="protein sequence ID" value="KAF2839636.1"/>
    <property type="molecule type" value="Genomic_DNA"/>
</dbReference>
<protein>
    <submittedName>
        <fullName evidence="3">DUF453 domain-containing protein</fullName>
    </submittedName>
</protein>
<evidence type="ECO:0000256" key="1">
    <source>
        <dbReference type="ARBA" id="ARBA00007673"/>
    </source>
</evidence>
<sequence length="427" mass="45444">MNTASCTSLRITYTPVRSHGPTRLPSTTLRHRQTRHKQHAAAASYYRGGTSRGVIFQPNDLPADESQWPRIFRHVLGGPDPYGRQLDGLGAGISSLSKICLVSPSARKDADIDYTFIGVGIDTPELDTSGNCGNMSAAVGPYAYDKRMLGDSIDYSSKREVTVRIHNTNTGVIIHSIFPVADGTSLPADTEPVSISGVPGTAAKVTLHFLRPGGAKTGKLLPTGNPMDVFSNHCVSCIDATNPSIFIQASSLGIPGPILPNTLIEMPSVLNELEHLRRQGAEAMGLLQADGTPYRSQPKIAMVSKPEEHTTLSGETLPASSVDLVVRFVSDGQPHRAIPLTGALCTAAAAQVPGTVVAELLAEERVMEGIVTLGHPSGMIRVDAVSDGEGGVKTVTVLRTARRIMDGVVYWEDGVRVELPRDVDVST</sequence>
<dbReference type="Gene3D" id="3.10.310.10">
    <property type="entry name" value="Diaminopimelate Epimerase, Chain A, domain 1"/>
    <property type="match status" value="2"/>
</dbReference>
<proteinExistence type="inferred from homology"/>
<dbReference type="OrthoDB" id="10267539at2759"/>
<dbReference type="PANTHER" id="PTHR43709:SF2">
    <property type="entry name" value="DUF453 DOMAIN PROTEIN (AFU_ORTHOLOGUE AFUA_6G00360)"/>
    <property type="match status" value="1"/>
</dbReference>
<evidence type="ECO:0000256" key="2">
    <source>
        <dbReference type="ARBA" id="ARBA00023235"/>
    </source>
</evidence>
<evidence type="ECO:0000313" key="4">
    <source>
        <dbReference type="Proteomes" id="UP000799429"/>
    </source>
</evidence>
<evidence type="ECO:0000313" key="3">
    <source>
        <dbReference type="EMBL" id="KAF2839636.1"/>
    </source>
</evidence>
<dbReference type="PANTHER" id="PTHR43709">
    <property type="entry name" value="ACONITATE ISOMERASE-RELATED"/>
    <property type="match status" value="1"/>
</dbReference>
<gene>
    <name evidence="3" type="ORF">M501DRAFT_1010716</name>
</gene>
<dbReference type="InterPro" id="IPR007400">
    <property type="entry name" value="PrpF-like"/>
</dbReference>
<dbReference type="Proteomes" id="UP000799429">
    <property type="component" value="Unassembled WGS sequence"/>
</dbReference>
<comment type="caution">
    <text evidence="3">The sequence shown here is derived from an EMBL/GenBank/DDBJ whole genome shotgun (WGS) entry which is preliminary data.</text>
</comment>
<accession>A0A9P4VNE5</accession>
<keyword evidence="2" id="KW-0413">Isomerase</keyword>
<dbReference type="SUPFAM" id="SSF54506">
    <property type="entry name" value="Diaminopimelate epimerase-like"/>
    <property type="match status" value="2"/>
</dbReference>
<dbReference type="Pfam" id="PF04303">
    <property type="entry name" value="PrpF"/>
    <property type="match status" value="1"/>
</dbReference>
<name>A0A9P4VNE5_9PEZI</name>
<organism evidence="3 4">
    <name type="scientific">Patellaria atrata CBS 101060</name>
    <dbReference type="NCBI Taxonomy" id="1346257"/>
    <lineage>
        <taxon>Eukaryota</taxon>
        <taxon>Fungi</taxon>
        <taxon>Dikarya</taxon>
        <taxon>Ascomycota</taxon>
        <taxon>Pezizomycotina</taxon>
        <taxon>Dothideomycetes</taxon>
        <taxon>Dothideomycetes incertae sedis</taxon>
        <taxon>Patellariales</taxon>
        <taxon>Patellariaceae</taxon>
        <taxon>Patellaria</taxon>
    </lineage>
</organism>
<reference evidence="3" key="1">
    <citation type="journal article" date="2020" name="Stud. Mycol.">
        <title>101 Dothideomycetes genomes: a test case for predicting lifestyles and emergence of pathogens.</title>
        <authorList>
            <person name="Haridas S."/>
            <person name="Albert R."/>
            <person name="Binder M."/>
            <person name="Bloem J."/>
            <person name="Labutti K."/>
            <person name="Salamov A."/>
            <person name="Andreopoulos B."/>
            <person name="Baker S."/>
            <person name="Barry K."/>
            <person name="Bills G."/>
            <person name="Bluhm B."/>
            <person name="Cannon C."/>
            <person name="Castanera R."/>
            <person name="Culley D."/>
            <person name="Daum C."/>
            <person name="Ezra D."/>
            <person name="Gonzalez J."/>
            <person name="Henrissat B."/>
            <person name="Kuo A."/>
            <person name="Liang C."/>
            <person name="Lipzen A."/>
            <person name="Lutzoni F."/>
            <person name="Magnuson J."/>
            <person name="Mondo S."/>
            <person name="Nolan M."/>
            <person name="Ohm R."/>
            <person name="Pangilinan J."/>
            <person name="Park H.-J."/>
            <person name="Ramirez L."/>
            <person name="Alfaro M."/>
            <person name="Sun H."/>
            <person name="Tritt A."/>
            <person name="Yoshinaga Y."/>
            <person name="Zwiers L.-H."/>
            <person name="Turgeon B."/>
            <person name="Goodwin S."/>
            <person name="Spatafora J."/>
            <person name="Crous P."/>
            <person name="Grigoriev I."/>
        </authorList>
    </citation>
    <scope>NUCLEOTIDE SEQUENCE</scope>
    <source>
        <strain evidence="3">CBS 101060</strain>
    </source>
</reference>
<dbReference type="AlphaFoldDB" id="A0A9P4VNE5"/>
<comment type="similarity">
    <text evidence="1">Belongs to the PrpF family.</text>
</comment>
<keyword evidence="4" id="KW-1185">Reference proteome</keyword>